<name>A0ABQ2ZHQ2_9GAMM</name>
<proteinExistence type="predicted"/>
<dbReference type="RefSeq" id="WP_189439630.1">
    <property type="nucleotide sequence ID" value="NZ_BMXT01000001.1"/>
</dbReference>
<evidence type="ECO:0000313" key="1">
    <source>
        <dbReference type="EMBL" id="GGY16834.1"/>
    </source>
</evidence>
<organism evidence="1 2">
    <name type="scientific">Rhodanobacter panaciterrae</name>
    <dbReference type="NCBI Taxonomy" id="490572"/>
    <lineage>
        <taxon>Bacteria</taxon>
        <taxon>Pseudomonadati</taxon>
        <taxon>Pseudomonadota</taxon>
        <taxon>Gammaproteobacteria</taxon>
        <taxon>Lysobacterales</taxon>
        <taxon>Rhodanobacteraceae</taxon>
        <taxon>Rhodanobacter</taxon>
    </lineage>
</organism>
<evidence type="ECO:0000313" key="2">
    <source>
        <dbReference type="Proteomes" id="UP000621898"/>
    </source>
</evidence>
<dbReference type="EMBL" id="BMXT01000001">
    <property type="protein sequence ID" value="GGY16834.1"/>
    <property type="molecule type" value="Genomic_DNA"/>
</dbReference>
<protein>
    <submittedName>
        <fullName evidence="1">Uncharacterized protein</fullName>
    </submittedName>
</protein>
<accession>A0ABQ2ZHQ2</accession>
<reference evidence="2" key="1">
    <citation type="journal article" date="2019" name="Int. J. Syst. Evol. Microbiol.">
        <title>The Global Catalogue of Microorganisms (GCM) 10K type strain sequencing project: providing services to taxonomists for standard genome sequencing and annotation.</title>
        <authorList>
            <consortium name="The Broad Institute Genomics Platform"/>
            <consortium name="The Broad Institute Genome Sequencing Center for Infectious Disease"/>
            <person name="Wu L."/>
            <person name="Ma J."/>
        </authorList>
    </citation>
    <scope>NUCLEOTIDE SEQUENCE [LARGE SCALE GENOMIC DNA]</scope>
    <source>
        <strain evidence="2">KCTC 22232</strain>
    </source>
</reference>
<comment type="caution">
    <text evidence="1">The sequence shown here is derived from an EMBL/GenBank/DDBJ whole genome shotgun (WGS) entry which is preliminary data.</text>
</comment>
<keyword evidence="2" id="KW-1185">Reference proteome</keyword>
<dbReference type="Proteomes" id="UP000621898">
    <property type="component" value="Unassembled WGS sequence"/>
</dbReference>
<gene>
    <name evidence="1" type="ORF">GCM10008098_05340</name>
</gene>
<sequence length="175" mass="19256">MTVYPELAGLVRIAKAGLMAESVVPYLIEVWVTEYCQQVRNCEIVETSQEKCSFLFDISNERLISAWAVSQGASHKKRDATRMRGHPLGYGSRYHRGHAIPHSLGGPTDINLVPQLASINVGPFRLLEKKAVATVGSLYFTHWLYGSSDAQKPTRVQQGLLQAGAAPDIAVHRNA</sequence>